<sequence>MVEIPRDDVLLLQAMEEAMWRPETRFDRAYMEAVLAPEFVEIGQSGRIWAREEIVGTPFQEIDVVLPLTDFHVQGVCEHGALVRYTSMPAHGSRGAAHRSSVWTRTDRWRLSFHQGTPVAL</sequence>
<evidence type="ECO:0000259" key="1">
    <source>
        <dbReference type="Pfam" id="PF14534"/>
    </source>
</evidence>
<dbReference type="Proteomes" id="UP001172738">
    <property type="component" value="Unassembled WGS sequence"/>
</dbReference>
<dbReference type="InterPro" id="IPR032710">
    <property type="entry name" value="NTF2-like_dom_sf"/>
</dbReference>
<protein>
    <submittedName>
        <fullName evidence="2">DUF4440 domain-containing protein</fullName>
    </submittedName>
</protein>
<dbReference type="InterPro" id="IPR027843">
    <property type="entry name" value="DUF4440"/>
</dbReference>
<dbReference type="EMBL" id="JAUHPV010000003">
    <property type="protein sequence ID" value="MDN4472542.1"/>
    <property type="molecule type" value="Genomic_DNA"/>
</dbReference>
<organism evidence="2 3">
    <name type="scientific">Demequina zhanjiangensis</name>
    <dbReference type="NCBI Taxonomy" id="3051659"/>
    <lineage>
        <taxon>Bacteria</taxon>
        <taxon>Bacillati</taxon>
        <taxon>Actinomycetota</taxon>
        <taxon>Actinomycetes</taxon>
        <taxon>Micrococcales</taxon>
        <taxon>Demequinaceae</taxon>
        <taxon>Demequina</taxon>
    </lineage>
</organism>
<dbReference type="RefSeq" id="WP_301127204.1">
    <property type="nucleotide sequence ID" value="NZ_JAUHPV010000003.1"/>
</dbReference>
<accession>A0ABT8G0C8</accession>
<gene>
    <name evidence="2" type="ORF">QQX04_05995</name>
</gene>
<dbReference type="SUPFAM" id="SSF54427">
    <property type="entry name" value="NTF2-like"/>
    <property type="match status" value="1"/>
</dbReference>
<keyword evidence="3" id="KW-1185">Reference proteome</keyword>
<feature type="domain" description="DUF4440" evidence="1">
    <location>
        <begin position="12"/>
        <end position="111"/>
    </location>
</feature>
<reference evidence="2" key="1">
    <citation type="submission" date="2023-06" db="EMBL/GenBank/DDBJ databases">
        <title>SYSU T00b26.</title>
        <authorList>
            <person name="Gao L."/>
            <person name="Fang B.-Z."/>
            <person name="Li W.-J."/>
        </authorList>
    </citation>
    <scope>NUCLEOTIDE SEQUENCE</scope>
    <source>
        <strain evidence="2">SYSU T00b26</strain>
    </source>
</reference>
<evidence type="ECO:0000313" key="2">
    <source>
        <dbReference type="EMBL" id="MDN4472542.1"/>
    </source>
</evidence>
<name>A0ABT8G0C8_9MICO</name>
<comment type="caution">
    <text evidence="2">The sequence shown here is derived from an EMBL/GenBank/DDBJ whole genome shotgun (WGS) entry which is preliminary data.</text>
</comment>
<proteinExistence type="predicted"/>
<evidence type="ECO:0000313" key="3">
    <source>
        <dbReference type="Proteomes" id="UP001172738"/>
    </source>
</evidence>
<dbReference type="Gene3D" id="3.10.450.50">
    <property type="match status" value="1"/>
</dbReference>
<dbReference type="Pfam" id="PF14534">
    <property type="entry name" value="DUF4440"/>
    <property type="match status" value="1"/>
</dbReference>